<dbReference type="OrthoDB" id="2506710at2759"/>
<name>A0A9Q3E862_9BASI</name>
<feature type="compositionally biased region" description="Polar residues" evidence="1">
    <location>
        <begin position="22"/>
        <end position="31"/>
    </location>
</feature>
<evidence type="ECO:0000256" key="1">
    <source>
        <dbReference type="SAM" id="MobiDB-lite"/>
    </source>
</evidence>
<feature type="region of interest" description="Disordered" evidence="1">
    <location>
        <begin position="1"/>
        <end position="39"/>
    </location>
</feature>
<dbReference type="AlphaFoldDB" id="A0A9Q3E862"/>
<organism evidence="2 3">
    <name type="scientific">Austropuccinia psidii MF-1</name>
    <dbReference type="NCBI Taxonomy" id="1389203"/>
    <lineage>
        <taxon>Eukaryota</taxon>
        <taxon>Fungi</taxon>
        <taxon>Dikarya</taxon>
        <taxon>Basidiomycota</taxon>
        <taxon>Pucciniomycotina</taxon>
        <taxon>Pucciniomycetes</taxon>
        <taxon>Pucciniales</taxon>
        <taxon>Sphaerophragmiaceae</taxon>
        <taxon>Austropuccinia</taxon>
    </lineage>
</organism>
<evidence type="ECO:0000313" key="2">
    <source>
        <dbReference type="EMBL" id="MBW0514400.1"/>
    </source>
</evidence>
<comment type="caution">
    <text evidence="2">The sequence shown here is derived from an EMBL/GenBank/DDBJ whole genome shotgun (WGS) entry which is preliminary data.</text>
</comment>
<accession>A0A9Q3E862</accession>
<dbReference type="Proteomes" id="UP000765509">
    <property type="component" value="Unassembled WGS sequence"/>
</dbReference>
<reference evidence="2" key="1">
    <citation type="submission" date="2021-03" db="EMBL/GenBank/DDBJ databases">
        <title>Draft genome sequence of rust myrtle Austropuccinia psidii MF-1, a brazilian biotype.</title>
        <authorList>
            <person name="Quecine M.C."/>
            <person name="Pachon D.M.R."/>
            <person name="Bonatelli M.L."/>
            <person name="Correr F.H."/>
            <person name="Franceschini L.M."/>
            <person name="Leite T.F."/>
            <person name="Margarido G.R.A."/>
            <person name="Almeida C.A."/>
            <person name="Ferrarezi J.A."/>
            <person name="Labate C.A."/>
        </authorList>
    </citation>
    <scope>NUCLEOTIDE SEQUENCE</scope>
    <source>
        <strain evidence="2">MF-1</strain>
    </source>
</reference>
<keyword evidence="3" id="KW-1185">Reference proteome</keyword>
<gene>
    <name evidence="2" type="ORF">O181_054115</name>
</gene>
<evidence type="ECO:0000313" key="3">
    <source>
        <dbReference type="Proteomes" id="UP000765509"/>
    </source>
</evidence>
<proteinExistence type="predicted"/>
<dbReference type="EMBL" id="AVOT02023986">
    <property type="protein sequence ID" value="MBW0514400.1"/>
    <property type="molecule type" value="Genomic_DNA"/>
</dbReference>
<sequence length="128" mass="15186">MKLFSKNKWKKNDKERPELEKSIQSSINNRSLKNDLPRHSTPILDRNVLKLNNDLHHTISSNAKVDTACNFKDIPILEQWPTFSGEVEYNHMEFMKTIDIFKEEFNITDEYIPARLQSLFTKAAKKWY</sequence>
<feature type="compositionally biased region" description="Basic and acidic residues" evidence="1">
    <location>
        <begin position="10"/>
        <end position="21"/>
    </location>
</feature>
<protein>
    <submittedName>
        <fullName evidence="2">Uncharacterized protein</fullName>
    </submittedName>
</protein>